<dbReference type="PANTHER" id="PTHR30399:SF1">
    <property type="entry name" value="UTP PYROPHOSPHATASE"/>
    <property type="match status" value="1"/>
</dbReference>
<dbReference type="Gene3D" id="3.30.2010.10">
    <property type="entry name" value="Metalloproteases ('zincins'), catalytic domain"/>
    <property type="match status" value="1"/>
</dbReference>
<sequence length="237" mass="26788">MAPIGTMISARRARKVVSTSRSAMRAGSMPGQTISMPTLGSMYGVVSAMSKPTEAFSLEIASGDQKLRFEVQPDSRLRKHARWALRNNVVTLRVPRDMPRAVIAPLIERIAARIQRSRARAEKRTDRELMERAAQLNAQYFDNELTWHSIRWAENMRTRLGSCSTGSTTDGDIRISTALRRYPAYVLDYVIAHELCHCKYPNHSAEFWAYLARFPYTERARGFLEGLAFSEGAADTD</sequence>
<feature type="domain" description="YgjP-like metallopeptidase" evidence="1">
    <location>
        <begin position="154"/>
        <end position="214"/>
    </location>
</feature>
<dbReference type="Proteomes" id="UP000228947">
    <property type="component" value="Unassembled WGS sequence"/>
</dbReference>
<dbReference type="EMBL" id="PGTL01000024">
    <property type="protein sequence ID" value="PJF42275.1"/>
    <property type="molecule type" value="Genomic_DNA"/>
</dbReference>
<dbReference type="PANTHER" id="PTHR30399">
    <property type="entry name" value="UNCHARACTERIZED PROTEIN YGJP"/>
    <property type="match status" value="1"/>
</dbReference>
<evidence type="ECO:0000313" key="2">
    <source>
        <dbReference type="EMBL" id="PJF42275.1"/>
    </source>
</evidence>
<name>A0A2M8PXJ9_9CHLR</name>
<dbReference type="Pfam" id="PF01863">
    <property type="entry name" value="YgjP-like"/>
    <property type="match status" value="1"/>
</dbReference>
<dbReference type="InterPro" id="IPR053136">
    <property type="entry name" value="UTP_pyrophosphatase-like"/>
</dbReference>
<comment type="caution">
    <text evidence="2">The sequence shown here is derived from an EMBL/GenBank/DDBJ whole genome shotgun (WGS) entry which is preliminary data.</text>
</comment>
<protein>
    <recommendedName>
        <fullName evidence="1">YgjP-like metallopeptidase domain-containing protein</fullName>
    </recommendedName>
</protein>
<dbReference type="CDD" id="cd07344">
    <property type="entry name" value="M48_yhfN_like"/>
    <property type="match status" value="1"/>
</dbReference>
<reference evidence="2 3" key="1">
    <citation type="submission" date="2017-11" db="EMBL/GenBank/DDBJ databases">
        <title>Evolution of Phototrophy in the Chloroflexi Phylum Driven by Horizontal Gene Transfer.</title>
        <authorList>
            <person name="Ward L.M."/>
            <person name="Hemp J."/>
            <person name="Shih P.M."/>
            <person name="Mcglynn S.E."/>
            <person name="Fischer W."/>
        </authorList>
    </citation>
    <scope>NUCLEOTIDE SEQUENCE [LARGE SCALE GENOMIC DNA]</scope>
    <source>
        <strain evidence="2">CP1_1M</strain>
    </source>
</reference>
<dbReference type="AlphaFoldDB" id="A0A2M8PXJ9"/>
<accession>A0A2M8PXJ9</accession>
<gene>
    <name evidence="2" type="ORF">CUN50_04780</name>
</gene>
<dbReference type="InterPro" id="IPR002725">
    <property type="entry name" value="YgjP-like_metallopeptidase"/>
</dbReference>
<evidence type="ECO:0000313" key="3">
    <source>
        <dbReference type="Proteomes" id="UP000228947"/>
    </source>
</evidence>
<organism evidence="2 3">
    <name type="scientific">Candidatus Thermofonsia Clade 1 bacterium</name>
    <dbReference type="NCBI Taxonomy" id="2364210"/>
    <lineage>
        <taxon>Bacteria</taxon>
        <taxon>Bacillati</taxon>
        <taxon>Chloroflexota</taxon>
        <taxon>Candidatus Thermofontia</taxon>
        <taxon>Candidatus Thermofonsia Clade 1</taxon>
    </lineage>
</organism>
<proteinExistence type="predicted"/>
<evidence type="ECO:0000259" key="1">
    <source>
        <dbReference type="Pfam" id="PF01863"/>
    </source>
</evidence>